<dbReference type="GO" id="GO:0061630">
    <property type="term" value="F:ubiquitin protein ligase activity"/>
    <property type="evidence" value="ECO:0007669"/>
    <property type="project" value="UniProtKB-EC"/>
</dbReference>
<evidence type="ECO:0000256" key="6">
    <source>
        <dbReference type="ARBA" id="ARBA00022786"/>
    </source>
</evidence>
<evidence type="ECO:0000256" key="7">
    <source>
        <dbReference type="ARBA" id="ARBA00022833"/>
    </source>
</evidence>
<dbReference type="EC" id="2.3.2.27" evidence="2"/>
<reference evidence="10" key="1">
    <citation type="journal article" date="2023" name="Nat. Commun.">
        <title>Diploid and tetraploid genomes of Acorus and the evolution of monocots.</title>
        <authorList>
            <person name="Ma L."/>
            <person name="Liu K.W."/>
            <person name="Li Z."/>
            <person name="Hsiao Y.Y."/>
            <person name="Qi Y."/>
            <person name="Fu T."/>
            <person name="Tang G.D."/>
            <person name="Zhang D."/>
            <person name="Sun W.H."/>
            <person name="Liu D.K."/>
            <person name="Li Y."/>
            <person name="Chen G.Z."/>
            <person name="Liu X.D."/>
            <person name="Liao X.Y."/>
            <person name="Jiang Y.T."/>
            <person name="Yu X."/>
            <person name="Hao Y."/>
            <person name="Huang J."/>
            <person name="Zhao X.W."/>
            <person name="Ke S."/>
            <person name="Chen Y.Y."/>
            <person name="Wu W.L."/>
            <person name="Hsu J.L."/>
            <person name="Lin Y.F."/>
            <person name="Huang M.D."/>
            <person name="Li C.Y."/>
            <person name="Huang L."/>
            <person name="Wang Z.W."/>
            <person name="Zhao X."/>
            <person name="Zhong W.Y."/>
            <person name="Peng D.H."/>
            <person name="Ahmad S."/>
            <person name="Lan S."/>
            <person name="Zhang J.S."/>
            <person name="Tsai W.C."/>
            <person name="Van de Peer Y."/>
            <person name="Liu Z.J."/>
        </authorList>
    </citation>
    <scope>NUCLEOTIDE SEQUENCE</scope>
    <source>
        <strain evidence="10">SCP</strain>
    </source>
</reference>
<dbReference type="Proteomes" id="UP001179952">
    <property type="component" value="Unassembled WGS sequence"/>
</dbReference>
<evidence type="ECO:0000313" key="10">
    <source>
        <dbReference type="EMBL" id="KAK1269802.1"/>
    </source>
</evidence>
<keyword evidence="3" id="KW-0808">Transferase</keyword>
<evidence type="ECO:0000256" key="8">
    <source>
        <dbReference type="PROSITE-ProRule" id="PRU00175"/>
    </source>
</evidence>
<comment type="catalytic activity">
    <reaction evidence="1">
        <text>S-ubiquitinyl-[E2 ubiquitin-conjugating enzyme]-L-cysteine + [acceptor protein]-L-lysine = [E2 ubiquitin-conjugating enzyme]-L-cysteine + N(6)-ubiquitinyl-[acceptor protein]-L-lysine.</text>
        <dbReference type="EC" id="2.3.2.27"/>
    </reaction>
</comment>
<evidence type="ECO:0000256" key="3">
    <source>
        <dbReference type="ARBA" id="ARBA00022679"/>
    </source>
</evidence>
<evidence type="ECO:0000256" key="4">
    <source>
        <dbReference type="ARBA" id="ARBA00022723"/>
    </source>
</evidence>
<keyword evidence="7" id="KW-0862">Zinc</keyword>
<comment type="caution">
    <text evidence="10">The sequence shown here is derived from an EMBL/GenBank/DDBJ whole genome shotgun (WGS) entry which is preliminary data.</text>
</comment>
<name>A0AAV9AZY9_ACOGR</name>
<evidence type="ECO:0000259" key="9">
    <source>
        <dbReference type="PROSITE" id="PS50089"/>
    </source>
</evidence>
<dbReference type="EMBL" id="JAUJYN010000006">
    <property type="protein sequence ID" value="KAK1269802.1"/>
    <property type="molecule type" value="Genomic_DNA"/>
</dbReference>
<dbReference type="PROSITE" id="PS50089">
    <property type="entry name" value="ZF_RING_2"/>
    <property type="match status" value="1"/>
</dbReference>
<gene>
    <name evidence="10" type="ORF">QJS04_geneDACA008250</name>
</gene>
<keyword evidence="11" id="KW-1185">Reference proteome</keyword>
<evidence type="ECO:0000256" key="5">
    <source>
        <dbReference type="ARBA" id="ARBA00022771"/>
    </source>
</evidence>
<dbReference type="PANTHER" id="PTHR22937">
    <property type="entry name" value="E3 UBIQUITIN-PROTEIN LIGASE RNF165"/>
    <property type="match status" value="1"/>
</dbReference>
<proteinExistence type="predicted"/>
<dbReference type="SUPFAM" id="SSF57850">
    <property type="entry name" value="RING/U-box"/>
    <property type="match status" value="1"/>
</dbReference>
<dbReference type="PANTHER" id="PTHR22937:SF65">
    <property type="entry name" value="E3 UBIQUITIN-PROTEIN LIGASE ARK2C"/>
    <property type="match status" value="1"/>
</dbReference>
<dbReference type="AlphaFoldDB" id="A0AAV9AZY9"/>
<dbReference type="SMART" id="SM00184">
    <property type="entry name" value="RING"/>
    <property type="match status" value="1"/>
</dbReference>
<evidence type="ECO:0000256" key="1">
    <source>
        <dbReference type="ARBA" id="ARBA00000900"/>
    </source>
</evidence>
<feature type="domain" description="RING-type" evidence="9">
    <location>
        <begin position="400"/>
        <end position="441"/>
    </location>
</feature>
<protein>
    <recommendedName>
        <fullName evidence="2">RING-type E3 ubiquitin transferase</fullName>
        <ecNumber evidence="2">2.3.2.27</ecNumber>
    </recommendedName>
</protein>
<sequence length="451" mass="49530">MGQRNYLCARQMIGLEFDQSRSQYHSGPCMVLGTVVDFQNPNIPPMVSGSGSAPNIEPHHFMDHHDGNLYYSNQHSALQHPHPVSNIDYGTPPSTFHNSGMAPSVSRIFSTPLSHGSSSSSNHGVVGVPADEYGRNNHFYDNARGSCKRKSAEGVPISHNYANVSASSSSTSNAFWPPGVPQWEPYAEPSFGRLDATREYRGTGVLSITEGSQRSVRSRSSANSHQMDSALAHHNPLVQGNYTSQSFRPASNAWVDQIPNRSNEGGSSSWNSAPVQPYIPGRNVNGGMLEIGNVGGQVYPDAMRSRNSGVLMQPLPEITFLEYSGYYGVGDIFDQHRDMRLDIDDMSYEELLALEERIGDVSTGLPEETISKHLKTSTYKAASSPSRKSTDMAVEDYGNCIICQVGYEEDERIGALECGHEYHADCIKQWLLVKNLCPICKSPAFEVDKTK</sequence>
<dbReference type="InterPro" id="IPR045191">
    <property type="entry name" value="MBR1/2-like"/>
</dbReference>
<evidence type="ECO:0000313" key="11">
    <source>
        <dbReference type="Proteomes" id="UP001179952"/>
    </source>
</evidence>
<reference evidence="10" key="2">
    <citation type="submission" date="2023-06" db="EMBL/GenBank/DDBJ databases">
        <authorList>
            <person name="Ma L."/>
            <person name="Liu K.-W."/>
            <person name="Li Z."/>
            <person name="Hsiao Y.-Y."/>
            <person name="Qi Y."/>
            <person name="Fu T."/>
            <person name="Tang G."/>
            <person name="Zhang D."/>
            <person name="Sun W.-H."/>
            <person name="Liu D.-K."/>
            <person name="Li Y."/>
            <person name="Chen G.-Z."/>
            <person name="Liu X.-D."/>
            <person name="Liao X.-Y."/>
            <person name="Jiang Y.-T."/>
            <person name="Yu X."/>
            <person name="Hao Y."/>
            <person name="Huang J."/>
            <person name="Zhao X.-W."/>
            <person name="Ke S."/>
            <person name="Chen Y.-Y."/>
            <person name="Wu W.-L."/>
            <person name="Hsu J.-L."/>
            <person name="Lin Y.-F."/>
            <person name="Huang M.-D."/>
            <person name="Li C.-Y."/>
            <person name="Huang L."/>
            <person name="Wang Z.-W."/>
            <person name="Zhao X."/>
            <person name="Zhong W.-Y."/>
            <person name="Peng D.-H."/>
            <person name="Ahmad S."/>
            <person name="Lan S."/>
            <person name="Zhang J.-S."/>
            <person name="Tsai W.-C."/>
            <person name="Van De Peer Y."/>
            <person name="Liu Z.-J."/>
        </authorList>
    </citation>
    <scope>NUCLEOTIDE SEQUENCE</scope>
    <source>
        <strain evidence="10">SCP</strain>
        <tissue evidence="10">Leaves</tissue>
    </source>
</reference>
<dbReference type="Pfam" id="PF13639">
    <property type="entry name" value="zf-RING_2"/>
    <property type="match status" value="1"/>
</dbReference>
<accession>A0AAV9AZY9</accession>
<dbReference type="Gene3D" id="3.30.40.10">
    <property type="entry name" value="Zinc/RING finger domain, C3HC4 (zinc finger)"/>
    <property type="match status" value="1"/>
</dbReference>
<organism evidence="10 11">
    <name type="scientific">Acorus gramineus</name>
    <name type="common">Dwarf sweet flag</name>
    <dbReference type="NCBI Taxonomy" id="55184"/>
    <lineage>
        <taxon>Eukaryota</taxon>
        <taxon>Viridiplantae</taxon>
        <taxon>Streptophyta</taxon>
        <taxon>Embryophyta</taxon>
        <taxon>Tracheophyta</taxon>
        <taxon>Spermatophyta</taxon>
        <taxon>Magnoliopsida</taxon>
        <taxon>Liliopsida</taxon>
        <taxon>Acoraceae</taxon>
        <taxon>Acorus</taxon>
    </lineage>
</organism>
<dbReference type="InterPro" id="IPR001841">
    <property type="entry name" value="Znf_RING"/>
</dbReference>
<keyword evidence="4" id="KW-0479">Metal-binding</keyword>
<keyword evidence="5 8" id="KW-0863">Zinc-finger</keyword>
<keyword evidence="6" id="KW-0833">Ubl conjugation pathway</keyword>
<evidence type="ECO:0000256" key="2">
    <source>
        <dbReference type="ARBA" id="ARBA00012483"/>
    </source>
</evidence>
<dbReference type="InterPro" id="IPR013083">
    <property type="entry name" value="Znf_RING/FYVE/PHD"/>
</dbReference>
<dbReference type="GO" id="GO:0008270">
    <property type="term" value="F:zinc ion binding"/>
    <property type="evidence" value="ECO:0007669"/>
    <property type="project" value="UniProtKB-KW"/>
</dbReference>